<dbReference type="Gene3D" id="3.40.630.30">
    <property type="match status" value="1"/>
</dbReference>
<accession>A0A645F6Q3</accession>
<dbReference type="EMBL" id="VSSQ01055994">
    <property type="protein sequence ID" value="MPN09867.1"/>
    <property type="molecule type" value="Genomic_DNA"/>
</dbReference>
<proteinExistence type="predicted"/>
<dbReference type="CDD" id="cd04301">
    <property type="entry name" value="NAT_SF"/>
    <property type="match status" value="1"/>
</dbReference>
<gene>
    <name evidence="2" type="ORF">SDC9_157160</name>
</gene>
<evidence type="ECO:0000259" key="1">
    <source>
        <dbReference type="PROSITE" id="PS51186"/>
    </source>
</evidence>
<reference evidence="2" key="1">
    <citation type="submission" date="2019-08" db="EMBL/GenBank/DDBJ databases">
        <authorList>
            <person name="Kucharzyk K."/>
            <person name="Murdoch R.W."/>
            <person name="Higgins S."/>
            <person name="Loffler F."/>
        </authorList>
    </citation>
    <scope>NUCLEOTIDE SEQUENCE</scope>
</reference>
<dbReference type="InterPro" id="IPR016181">
    <property type="entry name" value="Acyl_CoA_acyltransferase"/>
</dbReference>
<dbReference type="SUPFAM" id="SSF55729">
    <property type="entry name" value="Acyl-CoA N-acyltransferases (Nat)"/>
    <property type="match status" value="1"/>
</dbReference>
<dbReference type="AlphaFoldDB" id="A0A645F6Q3"/>
<sequence>MNLPDIVKSLHTVKTSLNEWENTYSMWLSDKYEKNFIIYSYEKPVGWMKLNGFDGDAVWISMLVILPEYQRKGFGCFAINCAEKFAADCGFEKTCIHTQSDNIKAQGCYVKCGYKAIEEYECTCGDGEKLIGYTFEKKLEN</sequence>
<dbReference type="PROSITE" id="PS51186">
    <property type="entry name" value="GNAT"/>
    <property type="match status" value="1"/>
</dbReference>
<evidence type="ECO:0000313" key="2">
    <source>
        <dbReference type="EMBL" id="MPN09867.1"/>
    </source>
</evidence>
<feature type="domain" description="N-acetyltransferase" evidence="1">
    <location>
        <begin position="1"/>
        <end position="140"/>
    </location>
</feature>
<organism evidence="2">
    <name type="scientific">bioreactor metagenome</name>
    <dbReference type="NCBI Taxonomy" id="1076179"/>
    <lineage>
        <taxon>unclassified sequences</taxon>
        <taxon>metagenomes</taxon>
        <taxon>ecological metagenomes</taxon>
    </lineage>
</organism>
<protein>
    <recommendedName>
        <fullName evidence="1">N-acetyltransferase domain-containing protein</fullName>
    </recommendedName>
</protein>
<dbReference type="Pfam" id="PF00583">
    <property type="entry name" value="Acetyltransf_1"/>
    <property type="match status" value="1"/>
</dbReference>
<comment type="caution">
    <text evidence="2">The sequence shown here is derived from an EMBL/GenBank/DDBJ whole genome shotgun (WGS) entry which is preliminary data.</text>
</comment>
<dbReference type="InterPro" id="IPR000182">
    <property type="entry name" value="GNAT_dom"/>
</dbReference>
<name>A0A645F6Q3_9ZZZZ</name>
<dbReference type="GO" id="GO:0016747">
    <property type="term" value="F:acyltransferase activity, transferring groups other than amino-acyl groups"/>
    <property type="evidence" value="ECO:0007669"/>
    <property type="project" value="InterPro"/>
</dbReference>